<dbReference type="EMBL" id="CACRXK020004691">
    <property type="protein sequence ID" value="CAB4003668.1"/>
    <property type="molecule type" value="Genomic_DNA"/>
</dbReference>
<dbReference type="AlphaFoldDB" id="A0A7D9E913"/>
<comment type="caution">
    <text evidence="2">The sequence shown here is derived from an EMBL/GenBank/DDBJ whole genome shotgun (WGS) entry which is preliminary data.</text>
</comment>
<reference evidence="2" key="1">
    <citation type="submission" date="2020-04" db="EMBL/GenBank/DDBJ databases">
        <authorList>
            <person name="Alioto T."/>
            <person name="Alioto T."/>
            <person name="Gomez Garrido J."/>
        </authorList>
    </citation>
    <scope>NUCLEOTIDE SEQUENCE</scope>
    <source>
        <strain evidence="2">A484AB</strain>
    </source>
</reference>
<gene>
    <name evidence="2" type="ORF">PACLA_8A040833</name>
</gene>
<dbReference type="Proteomes" id="UP001152795">
    <property type="component" value="Unassembled WGS sequence"/>
</dbReference>
<proteinExistence type="predicted"/>
<accession>A0A7D9E913</accession>
<organism evidence="2 3">
    <name type="scientific">Paramuricea clavata</name>
    <name type="common">Red gorgonian</name>
    <name type="synonym">Violescent sea-whip</name>
    <dbReference type="NCBI Taxonomy" id="317549"/>
    <lineage>
        <taxon>Eukaryota</taxon>
        <taxon>Metazoa</taxon>
        <taxon>Cnidaria</taxon>
        <taxon>Anthozoa</taxon>
        <taxon>Octocorallia</taxon>
        <taxon>Malacalcyonacea</taxon>
        <taxon>Plexauridae</taxon>
        <taxon>Paramuricea</taxon>
    </lineage>
</organism>
<evidence type="ECO:0000313" key="2">
    <source>
        <dbReference type="EMBL" id="CAB4003668.1"/>
    </source>
</evidence>
<keyword evidence="3" id="KW-1185">Reference proteome</keyword>
<evidence type="ECO:0000313" key="3">
    <source>
        <dbReference type="Proteomes" id="UP001152795"/>
    </source>
</evidence>
<sequence>MVYPLPKKSTIVIEVGSTYTVKPTNKSTPEKILSDVEKSKLDEELKKLNGSKLRKEGTQTTKLKSVGVVKWLWRIECGYCKKSIMLRYDSDSKGRINAFQRLNDGLSSSDDFSISSHITDKDIPIDSDDQSECQSSGSAESNLDDINGDVNLDEDNRWYAYSVDKADPVCRKFDDLICRGLVPKNGILYKYLSDVIEIFYDRCHSYDREVVEFFNTIRHLGGWRTQQAGCTIRSGVIKSFCLSQLKLATNNSQTVPIIASDIVHVIPCNNGNAIKPSIEFDSRLKRCVGLDIDVDTDFVKRNDKVTLEFLSEHIVTEVVISSVTTIDNEVSLPCMAEYVPKSGKIGEAISKSLLLTIKTLQICELCVKKIAPIEHILKYTNICESRCDACLLNNSLCEECKRQGHTSHLPCLRACVNCLERCQLCVRRVFLVLTADCEEGNKAAFRIIKKSIEDGSIDPDLCLLSPIPDVPRMGKSLKAGFSNWYLKLAEERSNLAVIRNLRNRSTDTVKQCIRKLIPKSDHVRNRDRQDPCAVLTLTNDSLLAYLSSLGLDCTTIIPETCKFTPDNRPGMYPKPISVALGSYDTFCVVKKQIQAKEVHFLDGIVYLCGDHSHITILDEGRLMNLDVKKLTSKAQVKAKCKDLDVPLDLQSSVAQMKERLTLHKKNVEKPYGDNGFETSTINFWNDNLVEQTQNFYPFA</sequence>
<feature type="compositionally biased region" description="Polar residues" evidence="1">
    <location>
        <begin position="132"/>
        <end position="141"/>
    </location>
</feature>
<name>A0A7D9E913_PARCT</name>
<evidence type="ECO:0000256" key="1">
    <source>
        <dbReference type="SAM" id="MobiDB-lite"/>
    </source>
</evidence>
<feature type="region of interest" description="Disordered" evidence="1">
    <location>
        <begin position="117"/>
        <end position="146"/>
    </location>
</feature>
<protein>
    <submittedName>
        <fullName evidence="2">Uncharacterized protein</fullName>
    </submittedName>
</protein>